<dbReference type="AlphaFoldDB" id="A0A1W5D879"/>
<evidence type="ECO:0000256" key="1">
    <source>
        <dbReference type="SAM" id="Phobius"/>
    </source>
</evidence>
<evidence type="ECO:0008006" key="4">
    <source>
        <dbReference type="Google" id="ProtNLM"/>
    </source>
</evidence>
<dbReference type="Pfam" id="PF10173">
    <property type="entry name" value="Mit_KHE1"/>
    <property type="match status" value="1"/>
</dbReference>
<sequence length="294" mass="33600">MRLFLLPISTKRTLIYCERVKQQLASEQSYLDKVTARASATWVKWEKHEKGWQRTLTQYGNKLFARIPYEEWGLKSIPPLSARRQADELEGKETVQVAFPRSLIKHKSVSDVMRRLGSERQALHKKMMLWSIVGMPFTAPVALIPVLPNIPFFYLCFRAWSHWRALSGSKHVEFLLDHKLIQKSPSPLLDTLYSIARVDAALSGARREVERLRAGRDHGEAKLQNTSDPHGEEMLLSQSSGRLIAETLEVPELEMEIERAIAQVERSLAARAELVEEKLEMESASKGAESEVKR</sequence>
<dbReference type="Proteomes" id="UP000192927">
    <property type="component" value="Unassembled WGS sequence"/>
</dbReference>
<feature type="transmembrane region" description="Helical" evidence="1">
    <location>
        <begin position="127"/>
        <end position="147"/>
    </location>
</feature>
<dbReference type="InterPro" id="IPR018786">
    <property type="entry name" value="Mit_KHE1"/>
</dbReference>
<name>A0A1W5D879_9LECA</name>
<keyword evidence="1" id="KW-0472">Membrane</keyword>
<keyword evidence="1" id="KW-1133">Transmembrane helix</keyword>
<dbReference type="GO" id="GO:1902600">
    <property type="term" value="P:proton transmembrane transport"/>
    <property type="evidence" value="ECO:0007669"/>
    <property type="project" value="TreeGrafter"/>
</dbReference>
<proteinExistence type="predicted"/>
<dbReference type="EMBL" id="FWEW01003471">
    <property type="protein sequence ID" value="SLM39200.1"/>
    <property type="molecule type" value="Genomic_DNA"/>
</dbReference>
<dbReference type="GO" id="GO:0006813">
    <property type="term" value="P:potassium ion transport"/>
    <property type="evidence" value="ECO:0007669"/>
    <property type="project" value="TreeGrafter"/>
</dbReference>
<dbReference type="PANTHER" id="PTHR28062:SF1">
    <property type="entry name" value="TRANSMEMBRANE PROTEIN"/>
    <property type="match status" value="1"/>
</dbReference>
<evidence type="ECO:0000313" key="2">
    <source>
        <dbReference type="EMBL" id="SLM39200.1"/>
    </source>
</evidence>
<keyword evidence="3" id="KW-1185">Reference proteome</keyword>
<reference evidence="3" key="1">
    <citation type="submission" date="2017-03" db="EMBL/GenBank/DDBJ databases">
        <authorList>
            <person name="Sharma R."/>
            <person name="Thines M."/>
        </authorList>
    </citation>
    <scope>NUCLEOTIDE SEQUENCE [LARGE SCALE GENOMIC DNA]</scope>
</reference>
<protein>
    <recommendedName>
        <fullName evidence="4">Mitochondrial K+-H+ exchange-related-domain-containing protein</fullName>
    </recommendedName>
</protein>
<dbReference type="PANTHER" id="PTHR28062">
    <property type="entry name" value="K+-H+ EXCHANGE-LIKE PROTEIN"/>
    <property type="match status" value="1"/>
</dbReference>
<organism evidence="2 3">
    <name type="scientific">Lasallia pustulata</name>
    <dbReference type="NCBI Taxonomy" id="136370"/>
    <lineage>
        <taxon>Eukaryota</taxon>
        <taxon>Fungi</taxon>
        <taxon>Dikarya</taxon>
        <taxon>Ascomycota</taxon>
        <taxon>Pezizomycotina</taxon>
        <taxon>Lecanoromycetes</taxon>
        <taxon>OSLEUM clade</taxon>
        <taxon>Umbilicariomycetidae</taxon>
        <taxon>Umbilicariales</taxon>
        <taxon>Umbilicariaceae</taxon>
        <taxon>Lasallia</taxon>
    </lineage>
</organism>
<evidence type="ECO:0000313" key="3">
    <source>
        <dbReference type="Proteomes" id="UP000192927"/>
    </source>
</evidence>
<keyword evidence="1" id="KW-0812">Transmembrane</keyword>
<dbReference type="GO" id="GO:0005743">
    <property type="term" value="C:mitochondrial inner membrane"/>
    <property type="evidence" value="ECO:0007669"/>
    <property type="project" value="TreeGrafter"/>
</dbReference>
<accession>A0A1W5D879</accession>